<dbReference type="OrthoDB" id="2922289at2759"/>
<keyword evidence="2" id="KW-0812">Transmembrane</keyword>
<protein>
    <submittedName>
        <fullName evidence="3">Uncharacterized protein</fullName>
    </submittedName>
</protein>
<evidence type="ECO:0000256" key="2">
    <source>
        <dbReference type="SAM" id="Phobius"/>
    </source>
</evidence>
<name>A0A318YBT9_ASPNB</name>
<feature type="transmembrane region" description="Helical" evidence="2">
    <location>
        <begin position="300"/>
        <end position="318"/>
    </location>
</feature>
<dbReference type="GeneID" id="37122127"/>
<keyword evidence="4" id="KW-1185">Reference proteome</keyword>
<evidence type="ECO:0000313" key="3">
    <source>
        <dbReference type="EMBL" id="PYH31549.1"/>
    </source>
</evidence>
<keyword evidence="2" id="KW-0472">Membrane</keyword>
<feature type="region of interest" description="Disordered" evidence="1">
    <location>
        <begin position="556"/>
        <end position="609"/>
    </location>
</feature>
<dbReference type="Proteomes" id="UP000247647">
    <property type="component" value="Unassembled WGS sequence"/>
</dbReference>
<dbReference type="RefSeq" id="XP_025477027.1">
    <property type="nucleotide sequence ID" value="XM_025619671.1"/>
</dbReference>
<dbReference type="PANTHER" id="PTHR40788:SF1">
    <property type="entry name" value="IPA PROTEIN"/>
    <property type="match status" value="1"/>
</dbReference>
<gene>
    <name evidence="3" type="ORF">BO87DRAFT_314764</name>
</gene>
<evidence type="ECO:0000256" key="1">
    <source>
        <dbReference type="SAM" id="MobiDB-lite"/>
    </source>
</evidence>
<proteinExistence type="predicted"/>
<evidence type="ECO:0000313" key="4">
    <source>
        <dbReference type="Proteomes" id="UP000247647"/>
    </source>
</evidence>
<keyword evidence="2" id="KW-1133">Transmembrane helix</keyword>
<organism evidence="3 4">
    <name type="scientific">Aspergillus neoniger (strain CBS 115656)</name>
    <dbReference type="NCBI Taxonomy" id="1448310"/>
    <lineage>
        <taxon>Eukaryota</taxon>
        <taxon>Fungi</taxon>
        <taxon>Dikarya</taxon>
        <taxon>Ascomycota</taxon>
        <taxon>Pezizomycotina</taxon>
        <taxon>Eurotiomycetes</taxon>
        <taxon>Eurotiomycetidae</taxon>
        <taxon>Eurotiales</taxon>
        <taxon>Aspergillaceae</taxon>
        <taxon>Aspergillus</taxon>
        <taxon>Aspergillus subgen. Circumdati</taxon>
    </lineage>
</organism>
<reference evidence="3" key="1">
    <citation type="submission" date="2016-12" db="EMBL/GenBank/DDBJ databases">
        <title>The genomes of Aspergillus section Nigri reveals drivers in fungal speciation.</title>
        <authorList>
            <consortium name="DOE Joint Genome Institute"/>
            <person name="Vesth T.C."/>
            <person name="Nybo J."/>
            <person name="Theobald S."/>
            <person name="Brandl J."/>
            <person name="Frisvad J.C."/>
            <person name="Nielsen K.F."/>
            <person name="Lyhne E.K."/>
            <person name="Kogle M.E."/>
            <person name="Kuo A."/>
            <person name="Riley R."/>
            <person name="Clum A."/>
            <person name="Nolan M."/>
            <person name="Lipzen A."/>
            <person name="Salamov A."/>
            <person name="Henrissat B."/>
            <person name="Wiebenga A."/>
            <person name="De Vries R.P."/>
            <person name="Grigoriev I.V."/>
            <person name="Mortensen U.H."/>
            <person name="Andersen M.R."/>
            <person name="Baker S.E."/>
        </authorList>
    </citation>
    <scope>NUCLEOTIDE SEQUENCE [LARGE SCALE GENOMIC DNA]</scope>
    <source>
        <strain evidence="3">CBS 115656</strain>
    </source>
</reference>
<accession>A0A318YBT9</accession>
<dbReference type="PANTHER" id="PTHR40788">
    <property type="entry name" value="CLR5 DOMAIN-CONTAINING PROTEIN-RELATED"/>
    <property type="match status" value="1"/>
</dbReference>
<dbReference type="AlphaFoldDB" id="A0A318YBT9"/>
<sequence>MGDNAAFTRTLHQDLARKYRLHGSRIEQFWRQFGKPKREAAFRAGAASGQVLRSPNDQSMGDVYKFIPELNLRDIARPDSDYLLDHLKYRATTSLPQQYQQGLNGGPGDAAVILESMRTKGLGHAQPFRYSFTMFLDGSDYGRSYDVTDPDKYREVMAGLSTAVQAGICVPRATGELILMRQTYFLQSLNILVEDILDQGSYLPQNPRPKKTEKAAREALSSLSLDSKPEKLSLEDLAARAWDQKTALEDSLYLCRTEPEFLVHVVNIWFFSRPELVPDDRGRMLPLTTDKYISICFVEAIYNAVAGVAIWGFIYHLLQNLIERPTDRAYKILLLQELANVISFEYKRVQSRFKRYVQVGSGSGHFKRVPGVYDNGVARVTMKTKPDTLTRSDPRLYYMLRLCQTETTPPKAVDWVKKLHGLQRTDPIEMEKTTELEYDAFSDLAVTAAFAQSVSASLALPPATTKKGQMYLSKFRNLDAELEPLRNEIDLSGYAIPIDNLRQPGMAQDALGALGRFIIDKTGADIGFLYQDLNESCLFEIQNQYEQQRDKVKSAAAAAPGLSIPESSNSELQVTERRQKVKSRPAHSSIYNITPNTEAPEKDDAPEAPTLKVGPSTFAVFSTIFSRSDSRGSIPWLDFKAAMVDLGFSVIPRFGSVYTFAPPQEYAAQKAITLHRPHKTCIEGYRLLILGRRLGRRYGWNQKTLEVA</sequence>
<dbReference type="EMBL" id="KZ821472">
    <property type="protein sequence ID" value="PYH31549.1"/>
    <property type="molecule type" value="Genomic_DNA"/>
</dbReference>